<dbReference type="AlphaFoldDB" id="A0A2U1B1N5"/>
<keyword evidence="12" id="KW-1185">Reference proteome</keyword>
<dbReference type="PIRSF" id="PIRSF001265">
    <property type="entry name" value="H+-PPase"/>
    <property type="match status" value="1"/>
</dbReference>
<evidence type="ECO:0000256" key="10">
    <source>
        <dbReference type="SAM" id="SignalP"/>
    </source>
</evidence>
<keyword evidence="5 9" id="KW-1278">Translocase</keyword>
<feature type="transmembrane region" description="Helical" evidence="9">
    <location>
        <begin position="775"/>
        <end position="795"/>
    </location>
</feature>
<keyword evidence="9" id="KW-0915">Sodium</keyword>
<feature type="transmembrane region" description="Helical" evidence="9">
    <location>
        <begin position="614"/>
        <end position="633"/>
    </location>
</feature>
<evidence type="ECO:0000256" key="2">
    <source>
        <dbReference type="ARBA" id="ARBA00022448"/>
    </source>
</evidence>
<reference evidence="11 12" key="1">
    <citation type="submission" date="2018-04" db="EMBL/GenBank/DDBJ databases">
        <title>Genomic Encyclopedia of Type Strains, Phase IV (KMG-IV): sequencing the most valuable type-strain genomes for metagenomic binning, comparative biology and taxonomic classification.</title>
        <authorList>
            <person name="Goeker M."/>
        </authorList>
    </citation>
    <scope>NUCLEOTIDE SEQUENCE [LARGE SCALE GENOMIC DNA]</scope>
    <source>
        <strain evidence="11 12">DSM 14823</strain>
    </source>
</reference>
<keyword evidence="4 9" id="KW-0460">Magnesium</keyword>
<comment type="caution">
    <text evidence="11">The sequence shown here is derived from an EMBL/GenBank/DDBJ whole genome shotgun (WGS) entry which is preliminary data.</text>
</comment>
<keyword evidence="9" id="KW-0739">Sodium transport</keyword>
<evidence type="ECO:0000256" key="7">
    <source>
        <dbReference type="ARBA" id="ARBA00023065"/>
    </source>
</evidence>
<feature type="transmembrane region" description="Helical" evidence="9">
    <location>
        <begin position="126"/>
        <end position="146"/>
    </location>
</feature>
<dbReference type="EC" id="7.2.3.1" evidence="9"/>
<comment type="activity regulation">
    <text evidence="9">Requires K(+) for maximal activity.</text>
</comment>
<feature type="transmembrane region" description="Helical" evidence="9">
    <location>
        <begin position="686"/>
        <end position="719"/>
    </location>
</feature>
<evidence type="ECO:0000313" key="12">
    <source>
        <dbReference type="Proteomes" id="UP000245959"/>
    </source>
</evidence>
<evidence type="ECO:0000256" key="9">
    <source>
        <dbReference type="HAMAP-Rule" id="MF_01129"/>
    </source>
</evidence>
<dbReference type="EMBL" id="QEKH01000011">
    <property type="protein sequence ID" value="PVY42585.1"/>
    <property type="molecule type" value="Genomic_DNA"/>
</dbReference>
<keyword evidence="6 9" id="KW-1133">Transmembrane helix</keyword>
<feature type="transmembrane region" description="Helical" evidence="9">
    <location>
        <begin position="50"/>
        <end position="68"/>
    </location>
</feature>
<evidence type="ECO:0000313" key="11">
    <source>
        <dbReference type="EMBL" id="PVY42585.1"/>
    </source>
</evidence>
<feature type="transmembrane region" description="Helical" evidence="9">
    <location>
        <begin position="102"/>
        <end position="120"/>
    </location>
</feature>
<feature type="transmembrane region" description="Helical" evidence="9">
    <location>
        <begin position="552"/>
        <end position="570"/>
    </location>
</feature>
<dbReference type="GO" id="GO:0000287">
    <property type="term" value="F:magnesium ion binding"/>
    <property type="evidence" value="ECO:0007669"/>
    <property type="project" value="UniProtKB-UniRule"/>
</dbReference>
<evidence type="ECO:0000256" key="8">
    <source>
        <dbReference type="ARBA" id="ARBA00023136"/>
    </source>
</evidence>
<feature type="signal peptide" evidence="10">
    <location>
        <begin position="1"/>
        <end position="18"/>
    </location>
</feature>
<keyword evidence="3 9" id="KW-0812">Transmembrane</keyword>
<name>A0A2U1B1N5_9BACT</name>
<comment type="similarity">
    <text evidence="9">Belongs to the H(+)-translocating pyrophosphatase (TC 3.A.10) family. K(+)-stimulated subfamily.</text>
</comment>
<dbReference type="GO" id="GO:0004427">
    <property type="term" value="F:inorganic diphosphate phosphatase activity"/>
    <property type="evidence" value="ECO:0007669"/>
    <property type="project" value="UniProtKB-UniRule"/>
</dbReference>
<dbReference type="GO" id="GO:0009678">
    <property type="term" value="F:diphosphate hydrolysis-driven proton transmembrane transporter activity"/>
    <property type="evidence" value="ECO:0007669"/>
    <property type="project" value="UniProtKB-UniRule"/>
</dbReference>
<proteinExistence type="inferred from homology"/>
<comment type="subcellular location">
    <subcellularLocation>
        <location evidence="9">Cell membrane</location>
        <topology evidence="9">Multi-pass membrane protein</topology>
    </subcellularLocation>
    <subcellularLocation>
        <location evidence="1">Endomembrane system</location>
        <topology evidence="1">Multi-pass membrane protein</topology>
    </subcellularLocation>
</comment>
<keyword evidence="9" id="KW-1003">Cell membrane</keyword>
<dbReference type="NCBIfam" id="TIGR01104">
    <property type="entry name" value="V_PPase"/>
    <property type="match status" value="1"/>
</dbReference>
<dbReference type="NCBIfam" id="NF001960">
    <property type="entry name" value="PRK00733.3-5"/>
    <property type="match status" value="1"/>
</dbReference>
<dbReference type="PANTHER" id="PTHR31998">
    <property type="entry name" value="K(+)-INSENSITIVE PYROPHOSPHATE-ENERGIZED PROTON PUMP"/>
    <property type="match status" value="1"/>
</dbReference>
<dbReference type="Proteomes" id="UP000245959">
    <property type="component" value="Unassembled WGS sequence"/>
</dbReference>
<evidence type="ECO:0000256" key="4">
    <source>
        <dbReference type="ARBA" id="ARBA00022842"/>
    </source>
</evidence>
<evidence type="ECO:0000256" key="1">
    <source>
        <dbReference type="ARBA" id="ARBA00004127"/>
    </source>
</evidence>
<protein>
    <recommendedName>
        <fullName evidence="9">Putative K(+)-stimulated pyrophosphate-energized sodium pump</fullName>
        <ecNumber evidence="9">7.2.3.1</ecNumber>
    </recommendedName>
    <alternativeName>
        <fullName evidence="9">Membrane-bound sodium-translocating pyrophosphatase</fullName>
    </alternativeName>
    <alternativeName>
        <fullName evidence="9">Pyrophosphate-energized inorganic pyrophosphatase</fullName>
        <shortName evidence="9">Na(+)-PPase</shortName>
    </alternativeName>
</protein>
<feature type="transmembrane region" description="Helical" evidence="9">
    <location>
        <begin position="176"/>
        <end position="196"/>
    </location>
</feature>
<dbReference type="GO" id="GO:0006814">
    <property type="term" value="P:sodium ion transport"/>
    <property type="evidence" value="ECO:0007669"/>
    <property type="project" value="UniProtKB-UniRule"/>
</dbReference>
<evidence type="ECO:0000256" key="3">
    <source>
        <dbReference type="ARBA" id="ARBA00022692"/>
    </source>
</evidence>
<gene>
    <name evidence="9" type="primary">hppA</name>
    <name evidence="11" type="ORF">C8D82_11142</name>
</gene>
<feature type="chain" id="PRO_5015763045" description="Putative K(+)-stimulated pyrophosphate-energized sodium pump" evidence="10">
    <location>
        <begin position="19"/>
        <end position="812"/>
    </location>
</feature>
<feature type="transmembrane region" description="Helical" evidence="9">
    <location>
        <begin position="454"/>
        <end position="475"/>
    </location>
</feature>
<dbReference type="HAMAP" id="MF_01129">
    <property type="entry name" value="PPase_energized_pump"/>
    <property type="match status" value="1"/>
</dbReference>
<keyword evidence="9" id="KW-0630">Potassium</keyword>
<sequence length="812" mass="84022">MKKFLSACLVMCGLAAMADTVVTVEAVEEIAIGGGGESAMTMALGMPTLWWSAPFAAVLALLMAAVFYKKMIAADEGSDRMKEIAGYVREGAMAYLYRQYKVVGVVFFVLFVIFAVLAIFKVQNPFVPVAFLTGGFFSGLCGYIGMKTATRASNRTAQAASEGLNRGLQVAFRSGAVMGMVVVGFGLLDICLWYLILDKLVYTAGHMANGLHFLGMELVPAGCSEVEKLVHITTTMLTFGMGASTQALFARVGGGIYTKAADVGADLVGKVEAGIPEDDPRNPATIADNVGDNVGDVAGMGADLYESYCGSILATAALGAAYAAQTAGATTDMALKLVLSPMIVAGFGTLLSLVGIRMVSCKEGASQKQLLRSLLTGTLGSSVLILIALLFLIFMGFITWGIFGSVVSGLLAGVIIGQATEYYTSAEYRPTQGIAFQAKMGPATTIIDGLATGMYSAGVPVITIVVGILCAYGFAGGFAPTPGAFSMGLYGVGFAAVGMLSTLGITLATDAYGPIADNAGGNAEMSGMPPEVRQRTDALDSLGNTTAATGKGFAIGSAALTAMALLASYIEETKIWLGKFDSGLGAGIDMAAASKMTILQFVDKMQLTIMNPLLLGGLFIGGMAAFLFCAMTMKAVGRAAGSMVEEVRRQFKEKPGIMEGKDLPDYARCVAISTAGAQREMLVPSLLAIVIPVATGLILGIPGVMGLLAGGLATGFVLATMLNNAGGAWDNAKKYIENGAHGGKKLPDGSKNPTHGAAVIGDTVGDPCKDTSGPALNILIKLMSMVCIVFAPVFIKFSPMIQGWFGINGILQ</sequence>
<accession>A0A2U1B1N5</accession>
<dbReference type="GO" id="GO:0012505">
    <property type="term" value="C:endomembrane system"/>
    <property type="evidence" value="ECO:0007669"/>
    <property type="project" value="UniProtKB-SubCell"/>
</dbReference>
<feature type="site" description="Determinant of potassium dependence" evidence="9">
    <location>
        <position position="547"/>
    </location>
</feature>
<organism evidence="11 12">
    <name type="scientific">Victivallis vadensis</name>
    <dbReference type="NCBI Taxonomy" id="172901"/>
    <lineage>
        <taxon>Bacteria</taxon>
        <taxon>Pseudomonadati</taxon>
        <taxon>Lentisphaerota</taxon>
        <taxon>Lentisphaeria</taxon>
        <taxon>Victivallales</taxon>
        <taxon>Victivallaceae</taxon>
        <taxon>Victivallis</taxon>
    </lineage>
</organism>
<dbReference type="Pfam" id="PF03030">
    <property type="entry name" value="H_PPase"/>
    <property type="match status" value="1"/>
</dbReference>
<comment type="cofactor">
    <cofactor evidence="9">
        <name>Mg(2+)</name>
        <dbReference type="ChEBI" id="CHEBI:18420"/>
    </cofactor>
</comment>
<dbReference type="GO" id="GO:0030955">
    <property type="term" value="F:potassium ion binding"/>
    <property type="evidence" value="ECO:0007669"/>
    <property type="project" value="UniProtKB-UniRule"/>
</dbReference>
<comment type="subunit">
    <text evidence="9">Homodimer.</text>
</comment>
<keyword evidence="10" id="KW-0732">Signal</keyword>
<keyword evidence="8 9" id="KW-0472">Membrane</keyword>
<dbReference type="GO" id="GO:0005886">
    <property type="term" value="C:plasma membrane"/>
    <property type="evidence" value="ECO:0007669"/>
    <property type="project" value="UniProtKB-SubCell"/>
</dbReference>
<comment type="function">
    <text evidence="9">Sodium pump that utilizes the energy of pyrophosphate hydrolysis as the driving force for Na(+) movement across the membrane.</text>
</comment>
<feature type="transmembrane region" description="Helical" evidence="9">
    <location>
        <begin position="487"/>
        <end position="508"/>
    </location>
</feature>
<keyword evidence="2 9" id="KW-0813">Transport</keyword>
<feature type="transmembrane region" description="Helical" evidence="9">
    <location>
        <begin position="338"/>
        <end position="359"/>
    </location>
</feature>
<feature type="transmembrane region" description="Helical" evidence="9">
    <location>
        <begin position="379"/>
        <end position="403"/>
    </location>
</feature>
<comment type="caution">
    <text evidence="9">Lacks conserved residue(s) required for the propagation of feature annotation.</text>
</comment>
<dbReference type="NCBIfam" id="NF001954">
    <property type="entry name" value="PRK00733.2-2"/>
    <property type="match status" value="1"/>
</dbReference>
<keyword evidence="7 9" id="KW-0406">Ion transport</keyword>
<comment type="catalytic activity">
    <reaction evidence="9">
        <text>Na(+)(in) + diphosphate + H2O = Na(+)(out) + 2 phosphate + H(+)</text>
        <dbReference type="Rhea" id="RHEA:57884"/>
        <dbReference type="ChEBI" id="CHEBI:15377"/>
        <dbReference type="ChEBI" id="CHEBI:15378"/>
        <dbReference type="ChEBI" id="CHEBI:29101"/>
        <dbReference type="ChEBI" id="CHEBI:33019"/>
        <dbReference type="ChEBI" id="CHEBI:43474"/>
        <dbReference type="EC" id="7.2.3.1"/>
    </reaction>
</comment>
<evidence type="ECO:0000256" key="6">
    <source>
        <dbReference type="ARBA" id="ARBA00022989"/>
    </source>
</evidence>
<dbReference type="InterPro" id="IPR004131">
    <property type="entry name" value="PPase-energised_H-pump"/>
</dbReference>
<evidence type="ECO:0000256" key="5">
    <source>
        <dbReference type="ARBA" id="ARBA00022967"/>
    </source>
</evidence>